<dbReference type="EMBL" id="HBGU01077615">
    <property type="protein sequence ID" value="CAD9543318.1"/>
    <property type="molecule type" value="Transcribed_RNA"/>
</dbReference>
<keyword evidence="3 4" id="KW-0505">Motor protein</keyword>
<dbReference type="InterPro" id="IPR019821">
    <property type="entry name" value="Kinesin_motor_CS"/>
</dbReference>
<evidence type="ECO:0000256" key="2">
    <source>
        <dbReference type="ARBA" id="ARBA00022840"/>
    </source>
</evidence>
<keyword evidence="4" id="KW-0493">Microtubule</keyword>
<keyword evidence="1 3" id="KW-0547">Nucleotide-binding</keyword>
<dbReference type="PRINTS" id="PR00380">
    <property type="entry name" value="KINESINHEAVY"/>
</dbReference>
<dbReference type="GO" id="GO:0008017">
    <property type="term" value="F:microtubule binding"/>
    <property type="evidence" value="ECO:0007669"/>
    <property type="project" value="InterPro"/>
</dbReference>
<feature type="region of interest" description="Disordered" evidence="6">
    <location>
        <begin position="34"/>
        <end position="68"/>
    </location>
</feature>
<dbReference type="SMART" id="SM00129">
    <property type="entry name" value="KISc"/>
    <property type="match status" value="1"/>
</dbReference>
<feature type="binding site" evidence="3">
    <location>
        <begin position="422"/>
        <end position="429"/>
    </location>
    <ligand>
        <name>ATP</name>
        <dbReference type="ChEBI" id="CHEBI:30616"/>
    </ligand>
</feature>
<dbReference type="PROSITE" id="PS50067">
    <property type="entry name" value="KINESIN_MOTOR_2"/>
    <property type="match status" value="1"/>
</dbReference>
<feature type="domain" description="Kinesin motor" evidence="7">
    <location>
        <begin position="357"/>
        <end position="658"/>
    </location>
</feature>
<dbReference type="InterPro" id="IPR001752">
    <property type="entry name" value="Kinesin_motor_dom"/>
</dbReference>
<evidence type="ECO:0000256" key="3">
    <source>
        <dbReference type="PROSITE-ProRule" id="PRU00283"/>
    </source>
</evidence>
<dbReference type="AlphaFoldDB" id="A0A7S2NIK5"/>
<reference evidence="8" key="1">
    <citation type="submission" date="2021-01" db="EMBL/GenBank/DDBJ databases">
        <authorList>
            <person name="Corre E."/>
            <person name="Pelletier E."/>
            <person name="Niang G."/>
            <person name="Scheremetjew M."/>
            <person name="Finn R."/>
            <person name="Kale V."/>
            <person name="Holt S."/>
            <person name="Cochrane G."/>
            <person name="Meng A."/>
            <person name="Brown T."/>
            <person name="Cohen L."/>
        </authorList>
    </citation>
    <scope>NUCLEOTIDE SEQUENCE</scope>
    <source>
        <strain evidence="8">UTEX LB 985</strain>
    </source>
</reference>
<feature type="region of interest" description="Disordered" evidence="6">
    <location>
        <begin position="653"/>
        <end position="673"/>
    </location>
</feature>
<dbReference type="PROSITE" id="PS00411">
    <property type="entry name" value="KINESIN_MOTOR_1"/>
    <property type="match status" value="1"/>
</dbReference>
<dbReference type="SUPFAM" id="SSF52540">
    <property type="entry name" value="P-loop containing nucleoside triphosphate hydrolases"/>
    <property type="match status" value="1"/>
</dbReference>
<evidence type="ECO:0000256" key="5">
    <source>
        <dbReference type="SAM" id="Coils"/>
    </source>
</evidence>
<dbReference type="InterPro" id="IPR027417">
    <property type="entry name" value="P-loop_NTPase"/>
</dbReference>
<keyword evidence="2 3" id="KW-0067">ATP-binding</keyword>
<dbReference type="PANTHER" id="PTHR47972">
    <property type="entry name" value="KINESIN-LIKE PROTEIN KLP-3"/>
    <property type="match status" value="1"/>
</dbReference>
<dbReference type="GO" id="GO:0007018">
    <property type="term" value="P:microtubule-based movement"/>
    <property type="evidence" value="ECO:0007669"/>
    <property type="project" value="InterPro"/>
</dbReference>
<dbReference type="InterPro" id="IPR036961">
    <property type="entry name" value="Kinesin_motor_dom_sf"/>
</dbReference>
<organism evidence="8">
    <name type="scientific">Haptolina brevifila</name>
    <dbReference type="NCBI Taxonomy" id="156173"/>
    <lineage>
        <taxon>Eukaryota</taxon>
        <taxon>Haptista</taxon>
        <taxon>Haptophyta</taxon>
        <taxon>Prymnesiophyceae</taxon>
        <taxon>Prymnesiales</taxon>
        <taxon>Prymnesiaceae</taxon>
        <taxon>Haptolina</taxon>
    </lineage>
</organism>
<comment type="similarity">
    <text evidence="3 4">Belongs to the TRAFAC class myosin-kinesin ATPase superfamily. Kinesin family.</text>
</comment>
<dbReference type="GO" id="GO:0003777">
    <property type="term" value="F:microtubule motor activity"/>
    <property type="evidence" value="ECO:0007669"/>
    <property type="project" value="InterPro"/>
</dbReference>
<accession>A0A7S2NIK5</accession>
<gene>
    <name evidence="8" type="ORF">CBRE1094_LOCUS42317</name>
</gene>
<evidence type="ECO:0000256" key="1">
    <source>
        <dbReference type="ARBA" id="ARBA00022741"/>
    </source>
</evidence>
<dbReference type="GO" id="GO:0005874">
    <property type="term" value="C:microtubule"/>
    <property type="evidence" value="ECO:0007669"/>
    <property type="project" value="UniProtKB-KW"/>
</dbReference>
<protein>
    <recommendedName>
        <fullName evidence="4">Kinesin-like protein</fullName>
    </recommendedName>
</protein>
<dbReference type="Gene3D" id="3.40.850.10">
    <property type="entry name" value="Kinesin motor domain"/>
    <property type="match status" value="1"/>
</dbReference>
<proteinExistence type="inferred from homology"/>
<dbReference type="InterPro" id="IPR027640">
    <property type="entry name" value="Kinesin-like_fam"/>
</dbReference>
<feature type="region of interest" description="Disordered" evidence="6">
    <location>
        <begin position="261"/>
        <end position="281"/>
    </location>
</feature>
<name>A0A7S2NIK5_9EUKA</name>
<sequence length="673" mass="71995">MGQYDHVQSRLLDGTAASKASSFVPKALASGPCVAMSTGGAVPRRRNGDRRPLHVLQGGAAPQDKGGTITSRVQARLASGAPMVSRAEPAAAPDATALNAAQQTDLESVRAELEAAKADIESMRSAALEQSAESDQLRFALNEAGELEARLRADLEGVHSRNRELKLKVSEKDAKIHLTEATLGATVEEINTLHVALRERQGKASLDDVAQAVSKQVEAIVAQMGAAQDAAEADKAVAERLAKAAEEAKVAAEEKRTVAEHRAAAAEEDKAAAEADKAAAESRANGLEEQVANGQLAQVVNNQLMDRARDLDTDNRTLREEVIKLRGNRVFHMLRIRPPASGEASLHNYIEPEQTRGRCTMARVTPAPISARSERQLLRISRRVAFDCVLSQDAGQQAVLDAVKPFIRSAIEGLSASIVVDGHTGSGKSYTQFGDSANDGLVQHATRSLFEQANGLRDLGWAIEISVAFFEIYLDKLQDLFSNARPAFGKEHEIVGLRYEDVSIPSRAIELIESAVHERIQTATNAHSTSSRSHAILRYRISARGPNAAVHSPPTVSQLNLVDLAGSERSTDTDGLAEERGKETTSINKSMSAFRTAVASRAAGEHVSLRNGMLTRAMSLALSGTGMFAVISTVNPIAEESVNTLLNSHAVLTNNKGKKPQGAISGRLPTHRP</sequence>
<feature type="compositionally biased region" description="Basic and acidic residues" evidence="6">
    <location>
        <begin position="261"/>
        <end position="280"/>
    </location>
</feature>
<evidence type="ECO:0000256" key="6">
    <source>
        <dbReference type="SAM" id="MobiDB-lite"/>
    </source>
</evidence>
<dbReference type="Pfam" id="PF00225">
    <property type="entry name" value="Kinesin"/>
    <property type="match status" value="1"/>
</dbReference>
<evidence type="ECO:0000259" key="7">
    <source>
        <dbReference type="PROSITE" id="PS50067"/>
    </source>
</evidence>
<keyword evidence="5" id="KW-0175">Coiled coil</keyword>
<evidence type="ECO:0000313" key="8">
    <source>
        <dbReference type="EMBL" id="CAD9543318.1"/>
    </source>
</evidence>
<dbReference type="GO" id="GO:0005524">
    <property type="term" value="F:ATP binding"/>
    <property type="evidence" value="ECO:0007669"/>
    <property type="project" value="UniProtKB-UniRule"/>
</dbReference>
<evidence type="ECO:0000256" key="4">
    <source>
        <dbReference type="RuleBase" id="RU000394"/>
    </source>
</evidence>
<feature type="coiled-coil region" evidence="5">
    <location>
        <begin position="99"/>
        <end position="133"/>
    </location>
</feature>